<dbReference type="SUPFAM" id="SSF46689">
    <property type="entry name" value="Homeodomain-like"/>
    <property type="match status" value="1"/>
</dbReference>
<dbReference type="InterPro" id="IPR013783">
    <property type="entry name" value="Ig-like_fold"/>
</dbReference>
<dbReference type="PANTHER" id="PTHR43280">
    <property type="entry name" value="ARAC-FAMILY TRANSCRIPTIONAL REGULATOR"/>
    <property type="match status" value="1"/>
</dbReference>
<dbReference type="GO" id="GO:0043565">
    <property type="term" value="F:sequence-specific DNA binding"/>
    <property type="evidence" value="ECO:0007669"/>
    <property type="project" value="InterPro"/>
</dbReference>
<dbReference type="AlphaFoldDB" id="A0A511QBS5"/>
<accession>A0A511QBS5</accession>
<evidence type="ECO:0000256" key="3">
    <source>
        <dbReference type="ARBA" id="ARBA00023163"/>
    </source>
</evidence>
<dbReference type="Proteomes" id="UP000321922">
    <property type="component" value="Unassembled WGS sequence"/>
</dbReference>
<feature type="domain" description="HTH araC/xylS-type" evidence="6">
    <location>
        <begin position="1027"/>
        <end position="1125"/>
    </location>
</feature>
<gene>
    <name evidence="7" type="ORF">VSA01S_08620</name>
</gene>
<reference evidence="7 8" key="1">
    <citation type="submission" date="2019-07" db="EMBL/GenBank/DDBJ databases">
        <title>Whole genome shotgun sequence of Vibrio sagamiensis NBRC 104589.</title>
        <authorList>
            <person name="Hosoyama A."/>
            <person name="Uohara A."/>
            <person name="Ohji S."/>
            <person name="Ichikawa N."/>
        </authorList>
    </citation>
    <scope>NUCLEOTIDE SEQUENCE [LARGE SCALE GENOMIC DNA]</scope>
    <source>
        <strain evidence="7 8">NBRC 104589</strain>
    </source>
</reference>
<dbReference type="EMBL" id="BJXJ01000006">
    <property type="protein sequence ID" value="GEM74750.1"/>
    <property type="molecule type" value="Genomic_DNA"/>
</dbReference>
<feature type="chain" id="PRO_5022078869" evidence="5">
    <location>
        <begin position="20"/>
        <end position="1135"/>
    </location>
</feature>
<keyword evidence="4" id="KW-0812">Transmembrane</keyword>
<keyword evidence="5" id="KW-0732">Signal</keyword>
<keyword evidence="8" id="KW-1185">Reference proteome</keyword>
<dbReference type="SMART" id="SM00342">
    <property type="entry name" value="HTH_ARAC"/>
    <property type="match status" value="1"/>
</dbReference>
<dbReference type="Pfam" id="PF12833">
    <property type="entry name" value="HTH_18"/>
    <property type="match status" value="1"/>
</dbReference>
<evidence type="ECO:0000256" key="5">
    <source>
        <dbReference type="SAM" id="SignalP"/>
    </source>
</evidence>
<dbReference type="PROSITE" id="PS01124">
    <property type="entry name" value="HTH_ARAC_FAMILY_2"/>
    <property type="match status" value="1"/>
</dbReference>
<feature type="signal peptide" evidence="5">
    <location>
        <begin position="1"/>
        <end position="19"/>
    </location>
</feature>
<dbReference type="PROSITE" id="PS00041">
    <property type="entry name" value="HTH_ARAC_FAMILY_1"/>
    <property type="match status" value="1"/>
</dbReference>
<evidence type="ECO:0000313" key="8">
    <source>
        <dbReference type="Proteomes" id="UP000321922"/>
    </source>
</evidence>
<dbReference type="Gene3D" id="2.60.40.10">
    <property type="entry name" value="Immunoglobulins"/>
    <property type="match status" value="1"/>
</dbReference>
<dbReference type="OrthoDB" id="9803764at2"/>
<proteinExistence type="predicted"/>
<comment type="caution">
    <text evidence="7">The sequence shown here is derived from an EMBL/GenBank/DDBJ whole genome shotgun (WGS) entry which is preliminary data.</text>
</comment>
<keyword evidence="3" id="KW-0804">Transcription</keyword>
<protein>
    <submittedName>
        <fullName evidence="7">AraC family transcriptional regulator</fullName>
    </submittedName>
</protein>
<dbReference type="InterPro" id="IPR020449">
    <property type="entry name" value="Tscrpt_reg_AraC-type_HTH"/>
</dbReference>
<dbReference type="RefSeq" id="WP_039979261.1">
    <property type="nucleotide sequence ID" value="NZ_BAOJ01000014.1"/>
</dbReference>
<name>A0A511QBS5_9VIBR</name>
<evidence type="ECO:0000256" key="2">
    <source>
        <dbReference type="ARBA" id="ARBA00023125"/>
    </source>
</evidence>
<dbReference type="SUPFAM" id="SSF50969">
    <property type="entry name" value="YVTN repeat-like/Quinoprotein amine dehydrogenase"/>
    <property type="match status" value="1"/>
</dbReference>
<dbReference type="InterPro" id="IPR018062">
    <property type="entry name" value="HTH_AraC-typ_CS"/>
</dbReference>
<sequence>MHRLALIFFVTIFSYQALASSESSAVFYPLPSQAEGTFINAKNLFLYGQGGLWIHDVHGQVLFYDGQTTLPDTGSILQKNTEEVAYQNDAFWTFFDNEVFKVYPNQEQKLVFSLRPGSKIRKIGTSKDYIWVSDGTYFHVYNTITQQRDKFSLLQLYQHSNNRYVYINDAILVDQTWVIGTTAGVYFSDKKRLKHITTSGTQYIETLYYSSKRRELLVGTLTGTLFYETEQGIDIIDSVSIPHVLAFAETDLGYWIGTEQGLYLFSFSTGEVNEMLPIGFLDGPPAHTKIYSLLNDNMGGMWMATDRGIWYYSEFSQIFKRTSLAGKHRQVSTTYLRQTLIGPDNSLWFTDGQALYHSTSGGITKVLNVESQLNAFTFQGENIWLATKMGLEVYNLTTLKRLNFPYLKAIAEESVDHIVTDGIERLWVSRGHELLSINTSTKEVRNLGSDWLVSNFLPSKITRLYYQDSLLLIGTDHGVYEYDGKKIRFDHLSTNSGESLDIITAANGERWFASTNGVFKHSAEDNETRPIELSVPNALPACMISDRNGVWLASSVGLSYYNLEGQLLNSYSSSFGLIYNEFLPGVCTSTIDTNSSHNINQQGLVFGSIYGLVQANASQLLHTHTPESKIIISRIRIGNKLDLIGNDGADKSAFPYGTSLSILFGLMPKLDHQKLYYRLREDQAWKRLENGQLTLEYLSSGEYNLQVSIGRRLAIKKTDLEYQFTVLKPWYLSIYAQVFFVALLLLVIMFAIFWRSRCALRARLELAAQVKLKTAQLRHQSRVLLMNNQQLRKQIQVRNLLVDHMARSIKSSIEAITMTLVGDQNEKVQHHLSNTHWQLNELIVEPDQYHEGSQSYNLSQFIQAVIDVWQADFARMKISIELIDEYKNQSIKLESFNLDIILNIIFANVLKRSFQCQKMIVTLEKKEQGVALCIIDYGMPLSTLGAIKGHTSKLQADLSIENLPFLVEESGGQLSIFSSDSQNKIEITWPFAFRSKSDLQSISYSEVSVDNENSPSHLPCPEKEWLLKVYTLVADNYQNPEFGTASAAKMLFMSERSLQRRFKSATSTTLSSYLTEIRLELACEQLLEGVKISEVAFNCGFNDPSYFSQKFKLHFGLSPSKFVISQKIHNDIDVE</sequence>
<dbReference type="GO" id="GO:0003700">
    <property type="term" value="F:DNA-binding transcription factor activity"/>
    <property type="evidence" value="ECO:0007669"/>
    <property type="project" value="InterPro"/>
</dbReference>
<dbReference type="InterPro" id="IPR018060">
    <property type="entry name" value="HTH_AraC"/>
</dbReference>
<evidence type="ECO:0000313" key="7">
    <source>
        <dbReference type="EMBL" id="GEM74750.1"/>
    </source>
</evidence>
<keyword evidence="2" id="KW-0238">DNA-binding</keyword>
<keyword evidence="4" id="KW-1133">Transmembrane helix</keyword>
<dbReference type="PRINTS" id="PR00032">
    <property type="entry name" value="HTHARAC"/>
</dbReference>
<dbReference type="InterPro" id="IPR011044">
    <property type="entry name" value="Quino_amine_DH_bsu"/>
</dbReference>
<keyword evidence="4" id="KW-0472">Membrane</keyword>
<feature type="transmembrane region" description="Helical" evidence="4">
    <location>
        <begin position="730"/>
        <end position="754"/>
    </location>
</feature>
<dbReference type="Gene3D" id="1.10.10.60">
    <property type="entry name" value="Homeodomain-like"/>
    <property type="match status" value="1"/>
</dbReference>
<dbReference type="InterPro" id="IPR009057">
    <property type="entry name" value="Homeodomain-like_sf"/>
</dbReference>
<evidence type="ECO:0000256" key="4">
    <source>
        <dbReference type="SAM" id="Phobius"/>
    </source>
</evidence>
<dbReference type="Gene3D" id="2.130.10.10">
    <property type="entry name" value="YVTN repeat-like/Quinoprotein amine dehydrogenase"/>
    <property type="match status" value="2"/>
</dbReference>
<organism evidence="7 8">
    <name type="scientific">Vibrio sagamiensis NBRC 104589</name>
    <dbReference type="NCBI Taxonomy" id="1219064"/>
    <lineage>
        <taxon>Bacteria</taxon>
        <taxon>Pseudomonadati</taxon>
        <taxon>Pseudomonadota</taxon>
        <taxon>Gammaproteobacteria</taxon>
        <taxon>Vibrionales</taxon>
        <taxon>Vibrionaceae</taxon>
        <taxon>Vibrio</taxon>
    </lineage>
</organism>
<dbReference type="InterPro" id="IPR015943">
    <property type="entry name" value="WD40/YVTN_repeat-like_dom_sf"/>
</dbReference>
<keyword evidence="1" id="KW-0805">Transcription regulation</keyword>
<dbReference type="SUPFAM" id="SSF63829">
    <property type="entry name" value="Calcium-dependent phosphotriesterase"/>
    <property type="match status" value="1"/>
</dbReference>
<dbReference type="PANTHER" id="PTHR43280:SF28">
    <property type="entry name" value="HTH-TYPE TRANSCRIPTIONAL ACTIVATOR RHAS"/>
    <property type="match status" value="1"/>
</dbReference>
<evidence type="ECO:0000259" key="6">
    <source>
        <dbReference type="PROSITE" id="PS01124"/>
    </source>
</evidence>
<evidence type="ECO:0000256" key="1">
    <source>
        <dbReference type="ARBA" id="ARBA00023015"/>
    </source>
</evidence>